<keyword evidence="1" id="KW-1133">Transmembrane helix</keyword>
<sequence length="146" mass="15617">MTITEVVMAAVVAGIIMGIVTEIGCRAGIIRANLLLIDGEFALNLAGSKPEKGLIYLSGIVVHLVTSASFGAVFFVLTKTLNIDASSINVILLYVLALWLSMLFIALPAAGHGMLGRRLGDSIWVEQLILHVVFALGLWAMLNVFH</sequence>
<evidence type="ECO:0008006" key="3">
    <source>
        <dbReference type="Google" id="ProtNLM"/>
    </source>
</evidence>
<dbReference type="EMBL" id="FR695864">
    <property type="protein sequence ID" value="CBX26885.1"/>
    <property type="molecule type" value="Genomic_DNA"/>
</dbReference>
<keyword evidence="1" id="KW-0812">Transmembrane</keyword>
<evidence type="ECO:0000256" key="1">
    <source>
        <dbReference type="SAM" id="Phobius"/>
    </source>
</evidence>
<gene>
    <name evidence="2" type="ORF">N47_A09140</name>
</gene>
<evidence type="ECO:0000313" key="2">
    <source>
        <dbReference type="EMBL" id="CBX26885.1"/>
    </source>
</evidence>
<dbReference type="AlphaFoldDB" id="E1Y8J1"/>
<proteinExistence type="predicted"/>
<feature type="transmembrane region" description="Helical" evidence="1">
    <location>
        <begin position="90"/>
        <end position="111"/>
    </location>
</feature>
<feature type="transmembrane region" description="Helical" evidence="1">
    <location>
        <begin position="123"/>
        <end position="142"/>
    </location>
</feature>
<feature type="transmembrane region" description="Helical" evidence="1">
    <location>
        <begin position="6"/>
        <end position="25"/>
    </location>
</feature>
<keyword evidence="1" id="KW-0472">Membrane</keyword>
<name>E1Y8J1_9BACT</name>
<organism evidence="2">
    <name type="scientific">uncultured Desulfobacterium sp</name>
    <dbReference type="NCBI Taxonomy" id="201089"/>
    <lineage>
        <taxon>Bacteria</taxon>
        <taxon>Pseudomonadati</taxon>
        <taxon>Thermodesulfobacteriota</taxon>
        <taxon>Desulfobacteria</taxon>
        <taxon>Desulfobacterales</taxon>
        <taxon>Desulfobacteriaceae</taxon>
        <taxon>Desulfobacterium</taxon>
        <taxon>environmental samples</taxon>
    </lineage>
</organism>
<reference evidence="2" key="1">
    <citation type="journal article" date="2011" name="Environ. Microbiol.">
        <title>Genomic insights into the metabolic potential of the polycyclic aromatic hydrocarbon degrading sulfate-reducing Deltaproteobacterium N47.</title>
        <authorList>
            <person name="Bergmann F."/>
            <person name="Selesi D."/>
            <person name="Weinmaier T."/>
            <person name="Tischler P."/>
            <person name="Rattei T."/>
            <person name="Meckenstock R.U."/>
        </authorList>
    </citation>
    <scope>NUCLEOTIDE SEQUENCE</scope>
</reference>
<protein>
    <recommendedName>
        <fullName evidence="3">DUF1761 domain-containing protein</fullName>
    </recommendedName>
</protein>
<feature type="transmembrane region" description="Helical" evidence="1">
    <location>
        <begin position="54"/>
        <end position="78"/>
    </location>
</feature>
<accession>E1Y8J1</accession>